<sequence length="327" mass="35321">MAATPERIVDIAIGFMGAKQLDAAARIGLFKALADGPQTAAQLANATQRAERQVRTLADAMNSFGLLERVDGRYSLAEDAATYLGGAGEIDLTPFIGFLGDISFKQWLGYDHTVDTDKAGVLDLDEAGWGEFMQGVMTYNALHAEQFGRAFDFSGYRSALDFGGLAAGFSLAAMGQNPELRTRFVYAADMVGSVAADAEEAGLAHRVTVETADTESAEPGGEHDLVLLTHVLHRFDEAQNRRILKVSREAAASGATLMLLDFFLDSYTTQRRIDALHAGEYFNIDGTVVYPVDQVEEWLEATGWRVERMVALPGSPRVIVATAVSEG</sequence>
<feature type="domain" description="O-methyltransferase dimerisation" evidence="5">
    <location>
        <begin position="10"/>
        <end position="84"/>
    </location>
</feature>
<dbReference type="GO" id="GO:0008168">
    <property type="term" value="F:methyltransferase activity"/>
    <property type="evidence" value="ECO:0007669"/>
    <property type="project" value="UniProtKB-KW"/>
</dbReference>
<keyword evidence="2" id="KW-0808">Transferase</keyword>
<evidence type="ECO:0000256" key="2">
    <source>
        <dbReference type="ARBA" id="ARBA00022679"/>
    </source>
</evidence>
<dbReference type="GO" id="GO:0032259">
    <property type="term" value="P:methylation"/>
    <property type="evidence" value="ECO:0007669"/>
    <property type="project" value="UniProtKB-KW"/>
</dbReference>
<organism evidence="6 7">
    <name type="scientific">Leucobacter coleopterorum</name>
    <dbReference type="NCBI Taxonomy" id="2714933"/>
    <lineage>
        <taxon>Bacteria</taxon>
        <taxon>Bacillati</taxon>
        <taxon>Actinomycetota</taxon>
        <taxon>Actinomycetes</taxon>
        <taxon>Micrococcales</taxon>
        <taxon>Microbacteriaceae</taxon>
        <taxon>Leucobacter</taxon>
    </lineage>
</organism>
<evidence type="ECO:0000259" key="4">
    <source>
        <dbReference type="Pfam" id="PF00891"/>
    </source>
</evidence>
<keyword evidence="3" id="KW-0949">S-adenosyl-L-methionine</keyword>
<proteinExistence type="predicted"/>
<dbReference type="EMBL" id="CP049933">
    <property type="protein sequence ID" value="QIM18932.1"/>
    <property type="molecule type" value="Genomic_DNA"/>
</dbReference>
<gene>
    <name evidence="6" type="ORF">G7066_10670</name>
</gene>
<keyword evidence="1 6" id="KW-0489">Methyltransferase</keyword>
<name>A0ABX6JXF9_9MICO</name>
<dbReference type="RefSeq" id="WP_166331001.1">
    <property type="nucleotide sequence ID" value="NZ_CP049933.1"/>
</dbReference>
<evidence type="ECO:0000313" key="6">
    <source>
        <dbReference type="EMBL" id="QIM18932.1"/>
    </source>
</evidence>
<reference evidence="6 7" key="1">
    <citation type="submission" date="2020-03" db="EMBL/GenBank/DDBJ databases">
        <title>Leucobacter sp. nov., isolated from beetles.</title>
        <authorList>
            <person name="Hyun D.-W."/>
            <person name="Bae J.-W."/>
        </authorList>
    </citation>
    <scope>NUCLEOTIDE SEQUENCE [LARGE SCALE GENOMIC DNA]</scope>
    <source>
        <strain evidence="6 7">HDW9A</strain>
    </source>
</reference>
<dbReference type="Gene3D" id="1.10.10.10">
    <property type="entry name" value="Winged helix-like DNA-binding domain superfamily/Winged helix DNA-binding domain"/>
    <property type="match status" value="1"/>
</dbReference>
<dbReference type="PANTHER" id="PTHR43712:SF2">
    <property type="entry name" value="O-METHYLTRANSFERASE CICE"/>
    <property type="match status" value="1"/>
</dbReference>
<dbReference type="InterPro" id="IPR036390">
    <property type="entry name" value="WH_DNA-bd_sf"/>
</dbReference>
<dbReference type="Proteomes" id="UP000503441">
    <property type="component" value="Chromosome"/>
</dbReference>
<evidence type="ECO:0000256" key="3">
    <source>
        <dbReference type="ARBA" id="ARBA00022691"/>
    </source>
</evidence>
<dbReference type="Gene3D" id="3.40.50.150">
    <property type="entry name" value="Vaccinia Virus protein VP39"/>
    <property type="match status" value="1"/>
</dbReference>
<accession>A0ABX6JXF9</accession>
<evidence type="ECO:0000313" key="7">
    <source>
        <dbReference type="Proteomes" id="UP000503441"/>
    </source>
</evidence>
<dbReference type="Pfam" id="PF00891">
    <property type="entry name" value="Methyltransf_2"/>
    <property type="match status" value="1"/>
</dbReference>
<dbReference type="SUPFAM" id="SSF46785">
    <property type="entry name" value="Winged helix' DNA-binding domain"/>
    <property type="match status" value="1"/>
</dbReference>
<protein>
    <submittedName>
        <fullName evidence="6">Polyketide biosynthesis methyltransferase</fullName>
    </submittedName>
</protein>
<dbReference type="InterPro" id="IPR016461">
    <property type="entry name" value="COMT-like"/>
</dbReference>
<dbReference type="PANTHER" id="PTHR43712">
    <property type="entry name" value="PUTATIVE (AFU_ORTHOLOGUE AFUA_4G14580)-RELATED"/>
    <property type="match status" value="1"/>
</dbReference>
<dbReference type="InterPro" id="IPR036388">
    <property type="entry name" value="WH-like_DNA-bd_sf"/>
</dbReference>
<evidence type="ECO:0000259" key="5">
    <source>
        <dbReference type="Pfam" id="PF08100"/>
    </source>
</evidence>
<feature type="domain" description="O-methyltransferase C-terminal" evidence="4">
    <location>
        <begin position="129"/>
        <end position="267"/>
    </location>
</feature>
<dbReference type="Pfam" id="PF08100">
    <property type="entry name" value="Dimerisation"/>
    <property type="match status" value="1"/>
</dbReference>
<dbReference type="SUPFAM" id="SSF53335">
    <property type="entry name" value="S-adenosyl-L-methionine-dependent methyltransferases"/>
    <property type="match status" value="1"/>
</dbReference>
<dbReference type="InterPro" id="IPR012967">
    <property type="entry name" value="COMT_dimerisation"/>
</dbReference>
<dbReference type="InterPro" id="IPR001077">
    <property type="entry name" value="COMT_C"/>
</dbReference>
<keyword evidence="7" id="KW-1185">Reference proteome</keyword>
<evidence type="ECO:0000256" key="1">
    <source>
        <dbReference type="ARBA" id="ARBA00022603"/>
    </source>
</evidence>
<dbReference type="InterPro" id="IPR029063">
    <property type="entry name" value="SAM-dependent_MTases_sf"/>
</dbReference>
<dbReference type="PROSITE" id="PS51683">
    <property type="entry name" value="SAM_OMT_II"/>
    <property type="match status" value="1"/>
</dbReference>